<feature type="region of interest" description="Disordered" evidence="1">
    <location>
        <begin position="33"/>
        <end position="67"/>
    </location>
</feature>
<feature type="compositionally biased region" description="Basic and acidic residues" evidence="1">
    <location>
        <begin position="34"/>
        <end position="49"/>
    </location>
</feature>
<dbReference type="RefSeq" id="XP_015404528.1">
    <property type="nucleotide sequence ID" value="XM_015552602.1"/>
</dbReference>
<sequence>MSYIYSHDDNEIASSIEQRIHAMRSYQAALRSRRASEGARDAEEIHDNEPQALEGSHAVHQQTTEPTFKVVHFDSRPYDMIRDTSEEAPDVVHPLEE</sequence>
<evidence type="ECO:0000313" key="2">
    <source>
        <dbReference type="EMBL" id="KNG83605.1"/>
    </source>
</evidence>
<dbReference type="OrthoDB" id="4483481at2759"/>
<dbReference type="AlphaFoldDB" id="A0A0L1IW32"/>
<dbReference type="GeneID" id="26809150"/>
<protein>
    <submittedName>
        <fullName evidence="2">Uncharacterized protein</fullName>
    </submittedName>
</protein>
<gene>
    <name evidence="2" type="ORF">ANOM_007346</name>
</gene>
<evidence type="ECO:0000256" key="1">
    <source>
        <dbReference type="SAM" id="MobiDB-lite"/>
    </source>
</evidence>
<dbReference type="Proteomes" id="UP000037505">
    <property type="component" value="Unassembled WGS sequence"/>
</dbReference>
<evidence type="ECO:0000313" key="3">
    <source>
        <dbReference type="Proteomes" id="UP000037505"/>
    </source>
</evidence>
<accession>A0A0L1IW32</accession>
<keyword evidence="3" id="KW-1185">Reference proteome</keyword>
<reference evidence="2 3" key="1">
    <citation type="submission" date="2014-06" db="EMBL/GenBank/DDBJ databases">
        <title>The Genome of the Aflatoxigenic Filamentous Fungus Aspergillus nomius.</title>
        <authorList>
            <person name="Moore M.G."/>
            <person name="Shannon B.M."/>
            <person name="Brian M.M."/>
        </authorList>
    </citation>
    <scope>NUCLEOTIDE SEQUENCE [LARGE SCALE GENOMIC DNA]</scope>
    <source>
        <strain evidence="2 3">NRRL 13137</strain>
    </source>
</reference>
<name>A0A0L1IW32_ASPN3</name>
<dbReference type="EMBL" id="JNOM01000258">
    <property type="protein sequence ID" value="KNG83605.1"/>
    <property type="molecule type" value="Genomic_DNA"/>
</dbReference>
<comment type="caution">
    <text evidence="2">The sequence shown here is derived from an EMBL/GenBank/DDBJ whole genome shotgun (WGS) entry which is preliminary data.</text>
</comment>
<proteinExistence type="predicted"/>
<organism evidence="2 3">
    <name type="scientific">Aspergillus nomiae NRRL (strain ATCC 15546 / NRRL 13137 / CBS 260.88 / M93)</name>
    <dbReference type="NCBI Taxonomy" id="1509407"/>
    <lineage>
        <taxon>Eukaryota</taxon>
        <taxon>Fungi</taxon>
        <taxon>Dikarya</taxon>
        <taxon>Ascomycota</taxon>
        <taxon>Pezizomycotina</taxon>
        <taxon>Eurotiomycetes</taxon>
        <taxon>Eurotiomycetidae</taxon>
        <taxon>Eurotiales</taxon>
        <taxon>Aspergillaceae</taxon>
        <taxon>Aspergillus</taxon>
        <taxon>Aspergillus subgen. Circumdati</taxon>
    </lineage>
</organism>